<feature type="non-terminal residue" evidence="1">
    <location>
        <position position="88"/>
    </location>
</feature>
<proteinExistence type="predicted"/>
<name>A0ACA9STR4_9GLOM</name>
<protein>
    <submittedName>
        <fullName evidence="1">1017_t:CDS:1</fullName>
    </submittedName>
</protein>
<comment type="caution">
    <text evidence="1">The sequence shown here is derived from an EMBL/GenBank/DDBJ whole genome shotgun (WGS) entry which is preliminary data.</text>
</comment>
<dbReference type="Proteomes" id="UP000789920">
    <property type="component" value="Unassembled WGS sequence"/>
</dbReference>
<accession>A0ACA9STR4</accession>
<evidence type="ECO:0000313" key="1">
    <source>
        <dbReference type="EMBL" id="CAG8845780.1"/>
    </source>
</evidence>
<gene>
    <name evidence="1" type="ORF">RPERSI_LOCUS33818</name>
</gene>
<sequence>MPKQKNKVYKMLQEYNNKRRKQVTKRQKKDIVDVLGDDCTENDIWAEDIFAKDIRDEDVFAEDVFSDNISTKSSEFDKDKSEKELEEE</sequence>
<evidence type="ECO:0000313" key="2">
    <source>
        <dbReference type="Proteomes" id="UP000789920"/>
    </source>
</evidence>
<dbReference type="EMBL" id="CAJVQC010148254">
    <property type="protein sequence ID" value="CAG8845780.1"/>
    <property type="molecule type" value="Genomic_DNA"/>
</dbReference>
<reference evidence="1" key="1">
    <citation type="submission" date="2021-06" db="EMBL/GenBank/DDBJ databases">
        <authorList>
            <person name="Kallberg Y."/>
            <person name="Tangrot J."/>
            <person name="Rosling A."/>
        </authorList>
    </citation>
    <scope>NUCLEOTIDE SEQUENCE</scope>
    <source>
        <strain evidence="1">MA461A</strain>
    </source>
</reference>
<keyword evidence="2" id="KW-1185">Reference proteome</keyword>
<organism evidence="1 2">
    <name type="scientific">Racocetra persica</name>
    <dbReference type="NCBI Taxonomy" id="160502"/>
    <lineage>
        <taxon>Eukaryota</taxon>
        <taxon>Fungi</taxon>
        <taxon>Fungi incertae sedis</taxon>
        <taxon>Mucoromycota</taxon>
        <taxon>Glomeromycotina</taxon>
        <taxon>Glomeromycetes</taxon>
        <taxon>Diversisporales</taxon>
        <taxon>Gigasporaceae</taxon>
        <taxon>Racocetra</taxon>
    </lineage>
</organism>